<dbReference type="AlphaFoldDB" id="A0A8H4A4Z9"/>
<dbReference type="EMBL" id="WTPW01001463">
    <property type="protein sequence ID" value="KAF0433856.1"/>
    <property type="molecule type" value="Genomic_DNA"/>
</dbReference>
<evidence type="ECO:0000313" key="2">
    <source>
        <dbReference type="Proteomes" id="UP000439903"/>
    </source>
</evidence>
<proteinExistence type="predicted"/>
<name>A0A8H4A4Z9_GIGMA</name>
<accession>A0A8H4A4Z9</accession>
<dbReference type="OrthoDB" id="2418269at2759"/>
<organism evidence="1 2">
    <name type="scientific">Gigaspora margarita</name>
    <dbReference type="NCBI Taxonomy" id="4874"/>
    <lineage>
        <taxon>Eukaryota</taxon>
        <taxon>Fungi</taxon>
        <taxon>Fungi incertae sedis</taxon>
        <taxon>Mucoromycota</taxon>
        <taxon>Glomeromycotina</taxon>
        <taxon>Glomeromycetes</taxon>
        <taxon>Diversisporales</taxon>
        <taxon>Gigasporaceae</taxon>
        <taxon>Gigaspora</taxon>
    </lineage>
</organism>
<gene>
    <name evidence="1" type="ORF">F8M41_004983</name>
</gene>
<sequence length="195" mass="22779">MKKILLLHLMFKFIPVKHKLNILKEIADFTPKDVNESIFNHHDKFKDDLASDQFNTIIVETSLYERRNLNIHFPLCTINNTALKNSFYSNYKIRTINNLYQSLNFEVIKIIESLLSIHHNKFYKVPSLENLIIGLHYGGYSASYIEIEYSNYLYSIFQSLQTTSTLNSKDYKTLNGNHIQQDNSSAIENADSYLI</sequence>
<dbReference type="Proteomes" id="UP000439903">
    <property type="component" value="Unassembled WGS sequence"/>
</dbReference>
<comment type="caution">
    <text evidence="1">The sequence shown here is derived from an EMBL/GenBank/DDBJ whole genome shotgun (WGS) entry which is preliminary data.</text>
</comment>
<protein>
    <submittedName>
        <fullName evidence="1">Uncharacterized protein</fullName>
    </submittedName>
</protein>
<evidence type="ECO:0000313" key="1">
    <source>
        <dbReference type="EMBL" id="KAF0433856.1"/>
    </source>
</evidence>
<reference evidence="1 2" key="1">
    <citation type="journal article" date="2019" name="Environ. Microbiol.">
        <title>At the nexus of three kingdoms: the genome of the mycorrhizal fungus Gigaspora margarita provides insights into plant, endobacterial and fungal interactions.</title>
        <authorList>
            <person name="Venice F."/>
            <person name="Ghignone S."/>
            <person name="Salvioli di Fossalunga A."/>
            <person name="Amselem J."/>
            <person name="Novero M."/>
            <person name="Xianan X."/>
            <person name="Sedzielewska Toro K."/>
            <person name="Morin E."/>
            <person name="Lipzen A."/>
            <person name="Grigoriev I.V."/>
            <person name="Henrissat B."/>
            <person name="Martin F.M."/>
            <person name="Bonfante P."/>
        </authorList>
    </citation>
    <scope>NUCLEOTIDE SEQUENCE [LARGE SCALE GENOMIC DNA]</scope>
    <source>
        <strain evidence="1 2">BEG34</strain>
    </source>
</reference>
<keyword evidence="2" id="KW-1185">Reference proteome</keyword>